<dbReference type="SUPFAM" id="SSF55785">
    <property type="entry name" value="PYP-like sensor domain (PAS domain)"/>
    <property type="match status" value="1"/>
</dbReference>
<name>A0A3B0Z3M9_9ZZZZ</name>
<dbReference type="GO" id="GO:0016020">
    <property type="term" value="C:membrane"/>
    <property type="evidence" value="ECO:0007669"/>
    <property type="project" value="UniProtKB-SubCell"/>
</dbReference>
<evidence type="ECO:0000256" key="2">
    <source>
        <dbReference type="ARBA" id="ARBA00022692"/>
    </source>
</evidence>
<dbReference type="Gene3D" id="3.30.450.350">
    <property type="entry name" value="CHASE domain"/>
    <property type="match status" value="1"/>
</dbReference>
<keyword evidence="4 5" id="KW-0472">Membrane</keyword>
<dbReference type="InterPro" id="IPR013767">
    <property type="entry name" value="PAS_fold"/>
</dbReference>
<keyword evidence="3 5" id="KW-1133">Transmembrane helix</keyword>
<dbReference type="InterPro" id="IPR029787">
    <property type="entry name" value="Nucleotide_cyclase"/>
</dbReference>
<dbReference type="Pfam" id="PF00989">
    <property type="entry name" value="PAS"/>
    <property type="match status" value="1"/>
</dbReference>
<protein>
    <submittedName>
        <fullName evidence="10">Diguanylate cyclase/phosphodiesterase (GGDEF &amp; EAL domains) with PAS/PAC sensor(S)</fullName>
    </submittedName>
</protein>
<evidence type="ECO:0000256" key="4">
    <source>
        <dbReference type="ARBA" id="ARBA00023136"/>
    </source>
</evidence>
<evidence type="ECO:0000256" key="1">
    <source>
        <dbReference type="ARBA" id="ARBA00004370"/>
    </source>
</evidence>
<dbReference type="NCBIfam" id="TIGR00254">
    <property type="entry name" value="GGDEF"/>
    <property type="match status" value="1"/>
</dbReference>
<feature type="domain" description="PAS" evidence="6">
    <location>
        <begin position="358"/>
        <end position="431"/>
    </location>
</feature>
<dbReference type="CDD" id="cd00130">
    <property type="entry name" value="PAS"/>
    <property type="match status" value="1"/>
</dbReference>
<dbReference type="GO" id="GO:0006355">
    <property type="term" value="P:regulation of DNA-templated transcription"/>
    <property type="evidence" value="ECO:0007669"/>
    <property type="project" value="InterPro"/>
</dbReference>
<sequence length="676" mass="76235">MPHRQNTLSPFALLFGVIVTIALVYSAVNYSIDRDRDTNLTSSIYIKDLLERKINLLNEVIHSMRTLFDVSSYVNSDEFRLISTDLLARHPYVLSTNYLPLVTSERKNIFEEKMLDQGFITFAMTQLRGGKIVSAQERTRYFPVVYREPFTPLNARQLGLDYLSHPTLEKVINKAIDSSTAVTSTPIKFGSADRELIIFKAVYAGKDTPPTVEQRQKTVNGLIALHIDASALLTMGTDDPNKNLQLSLLPDSNSDVTIGVAAYGQAMQQNSYKVIKQFSHSFTIQSEEQTYVLSISEPLYWTNIKLTLPVTALLTGIILTTFLVMQMRTIIKREEDLEKRNEEIQAVVLLRTSELEFEKERAQTTLESISDAVITTDSSGNIQYMNPVAESMTGWEEKEAIERPIAEVFNITHQNKKIYIKNPVQECLKKGQVIQLKGSVNLLHKSGKSIAFESAASPLTDKKDEIIGAVLIAHDVSDARRIAKLMKHQAMHDSLTGLPNRALLFDRLKQTLLRAPWNKKCVALMFLDLDRFKVVNDTLGHNAGDQLLCQVAERLRNELRDGDTVCRLGGDEFVIILRDIAHQNHIEELAEKVVAILRVPFQLNGTEFHTSASVGISMYPQDGQDPDLLMKKADTAMYRAKAKGKSTYVLYKEEMGRCDANSLNRETELHHAVERD</sequence>
<dbReference type="SMART" id="SM01079">
    <property type="entry name" value="CHASE"/>
    <property type="match status" value="1"/>
</dbReference>
<comment type="subcellular location">
    <subcellularLocation>
        <location evidence="1">Membrane</location>
    </subcellularLocation>
</comment>
<dbReference type="CDD" id="cd01949">
    <property type="entry name" value="GGDEF"/>
    <property type="match status" value="1"/>
</dbReference>
<dbReference type="Gene3D" id="3.30.70.270">
    <property type="match status" value="1"/>
</dbReference>
<organism evidence="10">
    <name type="scientific">hydrothermal vent metagenome</name>
    <dbReference type="NCBI Taxonomy" id="652676"/>
    <lineage>
        <taxon>unclassified sequences</taxon>
        <taxon>metagenomes</taxon>
        <taxon>ecological metagenomes</taxon>
    </lineage>
</organism>
<dbReference type="PANTHER" id="PTHR44757">
    <property type="entry name" value="DIGUANYLATE CYCLASE DGCP"/>
    <property type="match status" value="1"/>
</dbReference>
<dbReference type="SMART" id="SM00267">
    <property type="entry name" value="GGDEF"/>
    <property type="match status" value="1"/>
</dbReference>
<reference evidence="10" key="1">
    <citation type="submission" date="2018-06" db="EMBL/GenBank/DDBJ databases">
        <authorList>
            <person name="Zhirakovskaya E."/>
        </authorList>
    </citation>
    <scope>NUCLEOTIDE SEQUENCE</scope>
</reference>
<dbReference type="InterPro" id="IPR000160">
    <property type="entry name" value="GGDEF_dom"/>
</dbReference>
<dbReference type="SUPFAM" id="SSF55073">
    <property type="entry name" value="Nucleotide cyclase"/>
    <property type="match status" value="1"/>
</dbReference>
<dbReference type="InterPro" id="IPR035965">
    <property type="entry name" value="PAS-like_dom_sf"/>
</dbReference>
<evidence type="ECO:0000256" key="5">
    <source>
        <dbReference type="SAM" id="Phobius"/>
    </source>
</evidence>
<proteinExistence type="predicted"/>
<dbReference type="Pfam" id="PF03924">
    <property type="entry name" value="CHASE"/>
    <property type="match status" value="1"/>
</dbReference>
<evidence type="ECO:0000259" key="8">
    <source>
        <dbReference type="PROSITE" id="PS50839"/>
    </source>
</evidence>
<dbReference type="NCBIfam" id="TIGR00229">
    <property type="entry name" value="sensory_box"/>
    <property type="match status" value="1"/>
</dbReference>
<feature type="domain" description="GGDEF" evidence="9">
    <location>
        <begin position="520"/>
        <end position="653"/>
    </location>
</feature>
<dbReference type="InterPro" id="IPR006189">
    <property type="entry name" value="CHASE_dom"/>
</dbReference>
<dbReference type="EMBL" id="UOFO01000011">
    <property type="protein sequence ID" value="VAW83590.1"/>
    <property type="molecule type" value="Genomic_DNA"/>
</dbReference>
<dbReference type="GO" id="GO:0003824">
    <property type="term" value="F:catalytic activity"/>
    <property type="evidence" value="ECO:0007669"/>
    <property type="project" value="UniProtKB-ARBA"/>
</dbReference>
<evidence type="ECO:0000313" key="10">
    <source>
        <dbReference type="EMBL" id="VAW83590.1"/>
    </source>
</evidence>
<dbReference type="InterPro" id="IPR052155">
    <property type="entry name" value="Biofilm_reg_signaling"/>
</dbReference>
<accession>A0A3B0Z3M9</accession>
<dbReference type="FunFam" id="3.30.70.270:FF:000001">
    <property type="entry name" value="Diguanylate cyclase domain protein"/>
    <property type="match status" value="1"/>
</dbReference>
<dbReference type="PROSITE" id="PS50113">
    <property type="entry name" value="PAC"/>
    <property type="match status" value="1"/>
</dbReference>
<dbReference type="PANTHER" id="PTHR44757:SF4">
    <property type="entry name" value="DIGUANYLATE CYCLASE DGCE-RELATED"/>
    <property type="match status" value="1"/>
</dbReference>
<dbReference type="InterPro" id="IPR042240">
    <property type="entry name" value="CHASE_sf"/>
</dbReference>
<dbReference type="PROSITE" id="PS50887">
    <property type="entry name" value="GGDEF"/>
    <property type="match status" value="1"/>
</dbReference>
<dbReference type="PROSITE" id="PS50112">
    <property type="entry name" value="PAS"/>
    <property type="match status" value="1"/>
</dbReference>
<feature type="transmembrane region" description="Helical" evidence="5">
    <location>
        <begin position="306"/>
        <end position="325"/>
    </location>
</feature>
<evidence type="ECO:0000259" key="6">
    <source>
        <dbReference type="PROSITE" id="PS50112"/>
    </source>
</evidence>
<evidence type="ECO:0000256" key="3">
    <source>
        <dbReference type="ARBA" id="ARBA00022989"/>
    </source>
</evidence>
<dbReference type="PROSITE" id="PS50839">
    <property type="entry name" value="CHASE"/>
    <property type="match status" value="1"/>
</dbReference>
<evidence type="ECO:0000259" key="7">
    <source>
        <dbReference type="PROSITE" id="PS50113"/>
    </source>
</evidence>
<gene>
    <name evidence="10" type="ORF">MNBD_GAMMA16-808</name>
</gene>
<dbReference type="InterPro" id="IPR043128">
    <property type="entry name" value="Rev_trsase/Diguanyl_cyclase"/>
</dbReference>
<dbReference type="Pfam" id="PF00990">
    <property type="entry name" value="GGDEF"/>
    <property type="match status" value="1"/>
</dbReference>
<evidence type="ECO:0000259" key="9">
    <source>
        <dbReference type="PROSITE" id="PS50887"/>
    </source>
</evidence>
<keyword evidence="2 5" id="KW-0812">Transmembrane</keyword>
<dbReference type="InterPro" id="IPR000700">
    <property type="entry name" value="PAS-assoc_C"/>
</dbReference>
<feature type="domain" description="PAC" evidence="7">
    <location>
        <begin position="436"/>
        <end position="488"/>
    </location>
</feature>
<dbReference type="SMART" id="SM00091">
    <property type="entry name" value="PAS"/>
    <property type="match status" value="1"/>
</dbReference>
<feature type="domain" description="CHASE" evidence="8">
    <location>
        <begin position="70"/>
        <end position="234"/>
    </location>
</feature>
<dbReference type="GO" id="GO:0007165">
    <property type="term" value="P:signal transduction"/>
    <property type="evidence" value="ECO:0007669"/>
    <property type="project" value="UniProtKB-ARBA"/>
</dbReference>
<dbReference type="AlphaFoldDB" id="A0A3B0Z3M9"/>
<dbReference type="Gene3D" id="3.30.450.20">
    <property type="entry name" value="PAS domain"/>
    <property type="match status" value="1"/>
</dbReference>
<dbReference type="InterPro" id="IPR000014">
    <property type="entry name" value="PAS"/>
</dbReference>